<evidence type="ECO:0000313" key="3">
    <source>
        <dbReference type="EMBL" id="VFK76495.1"/>
    </source>
</evidence>
<protein>
    <submittedName>
        <fullName evidence="1">Uncharacterized protein</fullName>
    </submittedName>
</protein>
<dbReference type="EMBL" id="CAADFO010000027">
    <property type="protein sequence ID" value="VFK27396.1"/>
    <property type="molecule type" value="Genomic_DNA"/>
</dbReference>
<proteinExistence type="predicted"/>
<accession>A0A450XDN7</accession>
<dbReference type="AlphaFoldDB" id="A0A450XDN7"/>
<name>A0A450XDN7_9GAMM</name>
<evidence type="ECO:0000313" key="2">
    <source>
        <dbReference type="EMBL" id="VFK35544.1"/>
    </source>
</evidence>
<evidence type="ECO:0000313" key="1">
    <source>
        <dbReference type="EMBL" id="VFK27396.1"/>
    </source>
</evidence>
<sequence length="192" mass="22152">MGKRYRRERKWNISNIAAAIEGLESDSARVEISKLYYQCIRPVIETSLSPIQGRDSGTLNFSALAKSINDFFDQFQDSRNLFGFESIYHSMEKEAEFRLAENDVDKMRVYVSSTSYFQVLDKQLREERVDSGLLSTGNALSVCNAFYKNVSKYNELLTNSKYRESYLHAFQEFPITVETISLCRTVGATLRR</sequence>
<reference evidence="1" key="1">
    <citation type="submission" date="2019-02" db="EMBL/GenBank/DDBJ databases">
        <authorList>
            <person name="Gruber-Vodicka R. H."/>
            <person name="Seah K. B. B."/>
        </authorList>
    </citation>
    <scope>NUCLEOTIDE SEQUENCE</scope>
    <source>
        <strain evidence="1">BECK_BZ197</strain>
        <strain evidence="3">BECK_BZ198</strain>
        <strain evidence="2">BECK_BZ199</strain>
    </source>
</reference>
<dbReference type="EMBL" id="CAADGH010000059">
    <property type="protein sequence ID" value="VFK76495.1"/>
    <property type="molecule type" value="Genomic_DNA"/>
</dbReference>
<dbReference type="EMBL" id="CAADFQ010000126">
    <property type="protein sequence ID" value="VFK35544.1"/>
    <property type="molecule type" value="Genomic_DNA"/>
</dbReference>
<organism evidence="1">
    <name type="scientific">Candidatus Kentrum sp. MB</name>
    <dbReference type="NCBI Taxonomy" id="2138164"/>
    <lineage>
        <taxon>Bacteria</taxon>
        <taxon>Pseudomonadati</taxon>
        <taxon>Pseudomonadota</taxon>
        <taxon>Gammaproteobacteria</taxon>
        <taxon>Candidatus Kentrum</taxon>
    </lineage>
</organism>
<gene>
    <name evidence="1" type="ORF">BECKMB1821G_GA0114241_102738</name>
    <name evidence="3" type="ORF">BECKMB1821H_GA0114242_105915</name>
    <name evidence="2" type="ORF">BECKMB1821I_GA0114274_11262</name>
</gene>